<feature type="transmembrane region" description="Helical" evidence="1">
    <location>
        <begin position="316"/>
        <end position="333"/>
    </location>
</feature>
<feature type="transmembrane region" description="Helical" evidence="1">
    <location>
        <begin position="192"/>
        <end position="213"/>
    </location>
</feature>
<feature type="domain" description="Acyltransferase 3" evidence="2">
    <location>
        <begin position="11"/>
        <end position="328"/>
    </location>
</feature>
<name>A0A1M5UTT7_9RHOB</name>
<dbReference type="RefSeq" id="WP_084604993.1">
    <property type="nucleotide sequence ID" value="NZ_FQWM01000007.1"/>
</dbReference>
<dbReference type="Pfam" id="PF01757">
    <property type="entry name" value="Acyl_transf_3"/>
    <property type="match status" value="1"/>
</dbReference>
<dbReference type="STRING" id="870908.SAMN04488044_2956"/>
<feature type="transmembrane region" description="Helical" evidence="1">
    <location>
        <begin position="225"/>
        <end position="244"/>
    </location>
</feature>
<dbReference type="PANTHER" id="PTHR23028">
    <property type="entry name" value="ACETYLTRANSFERASE"/>
    <property type="match status" value="1"/>
</dbReference>
<dbReference type="InterPro" id="IPR050879">
    <property type="entry name" value="Acyltransferase_3"/>
</dbReference>
<dbReference type="GO" id="GO:0016787">
    <property type="term" value="F:hydrolase activity"/>
    <property type="evidence" value="ECO:0007669"/>
    <property type="project" value="UniProtKB-KW"/>
</dbReference>
<evidence type="ECO:0000313" key="4">
    <source>
        <dbReference type="EMBL" id="SHH66452.1"/>
    </source>
</evidence>
<evidence type="ECO:0000313" key="5">
    <source>
        <dbReference type="Proteomes" id="UP000184211"/>
    </source>
</evidence>
<keyword evidence="4" id="KW-0012">Acyltransferase</keyword>
<gene>
    <name evidence="4" type="ORF">SAMN04488044_2956</name>
</gene>
<dbReference type="GO" id="GO:0009103">
    <property type="term" value="P:lipopolysaccharide biosynthetic process"/>
    <property type="evidence" value="ECO:0007669"/>
    <property type="project" value="TreeGrafter"/>
</dbReference>
<feature type="transmembrane region" description="Helical" evidence="1">
    <location>
        <begin position="250"/>
        <end position="271"/>
    </location>
</feature>
<evidence type="ECO:0000259" key="3">
    <source>
        <dbReference type="Pfam" id="PF19040"/>
    </source>
</evidence>
<dbReference type="GO" id="GO:0016747">
    <property type="term" value="F:acyltransferase activity, transferring groups other than amino-acyl groups"/>
    <property type="evidence" value="ECO:0007669"/>
    <property type="project" value="InterPro"/>
</dbReference>
<dbReference type="Pfam" id="PF19040">
    <property type="entry name" value="SGNH"/>
    <property type="match status" value="1"/>
</dbReference>
<dbReference type="Proteomes" id="UP000184211">
    <property type="component" value="Unassembled WGS sequence"/>
</dbReference>
<keyword evidence="4" id="KW-0808">Transferase</keyword>
<keyword evidence="5" id="KW-1185">Reference proteome</keyword>
<feature type="transmembrane region" description="Helical" evidence="1">
    <location>
        <begin position="77"/>
        <end position="97"/>
    </location>
</feature>
<feature type="transmembrane region" description="Helical" evidence="1">
    <location>
        <begin position="36"/>
        <end position="56"/>
    </location>
</feature>
<dbReference type="InterPro" id="IPR043968">
    <property type="entry name" value="SGNH"/>
</dbReference>
<reference evidence="5" key="1">
    <citation type="submission" date="2016-11" db="EMBL/GenBank/DDBJ databases">
        <authorList>
            <person name="Varghese N."/>
            <person name="Submissions S."/>
        </authorList>
    </citation>
    <scope>NUCLEOTIDE SEQUENCE [LARGE SCALE GENOMIC DNA]</scope>
    <source>
        <strain evidence="5">DSM 28223</strain>
    </source>
</reference>
<proteinExistence type="predicted"/>
<keyword evidence="4" id="KW-0378">Hydrolase</keyword>
<feature type="transmembrane region" description="Helical" evidence="1">
    <location>
        <begin position="141"/>
        <end position="160"/>
    </location>
</feature>
<dbReference type="EMBL" id="FQWM01000007">
    <property type="protein sequence ID" value="SHH66452.1"/>
    <property type="molecule type" value="Genomic_DNA"/>
</dbReference>
<feature type="transmembrane region" description="Helical" evidence="1">
    <location>
        <begin position="345"/>
        <end position="367"/>
    </location>
</feature>
<feature type="transmembrane region" description="Helical" evidence="1">
    <location>
        <begin position="283"/>
        <end position="304"/>
    </location>
</feature>
<dbReference type="PANTHER" id="PTHR23028:SF53">
    <property type="entry name" value="ACYL_TRANSF_3 DOMAIN-CONTAINING PROTEIN"/>
    <property type="match status" value="1"/>
</dbReference>
<dbReference type="GO" id="GO:0016020">
    <property type="term" value="C:membrane"/>
    <property type="evidence" value="ECO:0007669"/>
    <property type="project" value="TreeGrafter"/>
</dbReference>
<keyword evidence="1" id="KW-1133">Transmembrane helix</keyword>
<accession>A0A1M5UTT7</accession>
<keyword evidence="1" id="KW-0472">Membrane</keyword>
<dbReference type="InterPro" id="IPR002656">
    <property type="entry name" value="Acyl_transf_3_dom"/>
</dbReference>
<feature type="domain" description="SGNH" evidence="3">
    <location>
        <begin position="396"/>
        <end position="661"/>
    </location>
</feature>
<evidence type="ECO:0000256" key="1">
    <source>
        <dbReference type="SAM" id="Phobius"/>
    </source>
</evidence>
<organism evidence="4 5">
    <name type="scientific">Cognatishimia maritima</name>
    <dbReference type="NCBI Taxonomy" id="870908"/>
    <lineage>
        <taxon>Bacteria</taxon>
        <taxon>Pseudomonadati</taxon>
        <taxon>Pseudomonadota</taxon>
        <taxon>Alphaproteobacteria</taxon>
        <taxon>Rhodobacterales</taxon>
        <taxon>Paracoccaceae</taxon>
        <taxon>Cognatishimia</taxon>
    </lineage>
</organism>
<feature type="transmembrane region" description="Helical" evidence="1">
    <location>
        <begin position="167"/>
        <end position="186"/>
    </location>
</feature>
<sequence length="668" mass="72683">MSPSSQMPYRPEIDGLRAIAVLSVVLYHFGVPLRGGFIGVDVFFVISGFLIGGILWRELKATGSIRIGAFYMRRFRRLAPAFFAMLFAVLAVGWVILLPFEYRELGKSAIAATVYLSNVLFFRSAGYFDTLSEEKPLLHTWSLAVEEQFYIVLPLLLILLVRMSGRVPAILAGLAALSLIGCIWLTPSMPTATFYLFPFRAWELLAGVLLAIFLAERPAHALPSLVSYIGLLLVLVSVLIIPAGGAFPGAWALMPVVGTVLLLANVTSANGVNRGLAHPLPVFFGKISYSLYLWHWPVFVLALYYRAEFASPLETLGWLTVAFLLSVLSWRFVERPVREARALSARAVVGGTAVATVGALALAGMIFKNDGLQTRFSDEAQVHIAASADFLQDWSRCEIAPDGPFAGLELCPIGPEGTPEVLIWGDSHVRALREGLDLASLEAGVPGVIIWRAGCPPFFGIEKEETAATPAQNRACGDANRQIEVAMTEMDQFQSVLLVGRWAYYWNGQGVGRDAVNEIRVWASSAPDQNQQEALTQTARDTVAKLGAGGAQVFVFQQPPEVENYDSRHAARAFALKHLPGSVVDEVAQDVARADVERRQGTANSLWEGLSAGGAIKALQSWDAFCVEGSCNAVIDGVGQYFDNNHLTNLAALRIRAVFAPLFEATRP</sequence>
<dbReference type="AlphaFoldDB" id="A0A1M5UTT7"/>
<evidence type="ECO:0000259" key="2">
    <source>
        <dbReference type="Pfam" id="PF01757"/>
    </source>
</evidence>
<keyword evidence="1" id="KW-0812">Transmembrane</keyword>
<protein>
    <submittedName>
        <fullName evidence="4">Peptidoglycan/LPS O-acetylase OafA/YrhL, contains acyltransferase and SGNH-hydrolase domains</fullName>
    </submittedName>
</protein>